<dbReference type="AlphaFoldDB" id="X1RU17"/>
<dbReference type="EMBL" id="BARW01009748">
    <property type="protein sequence ID" value="GAI84158.1"/>
    <property type="molecule type" value="Genomic_DNA"/>
</dbReference>
<comment type="caution">
    <text evidence="1">The sequence shown here is derived from an EMBL/GenBank/DDBJ whole genome shotgun (WGS) entry which is preliminary data.</text>
</comment>
<reference evidence="1" key="1">
    <citation type="journal article" date="2014" name="Front. Microbiol.">
        <title>High frequency of phylogenetically diverse reductive dehalogenase-homologous genes in deep subseafloor sedimentary metagenomes.</title>
        <authorList>
            <person name="Kawai M."/>
            <person name="Futagami T."/>
            <person name="Toyoda A."/>
            <person name="Takaki Y."/>
            <person name="Nishi S."/>
            <person name="Hori S."/>
            <person name="Arai W."/>
            <person name="Tsubouchi T."/>
            <person name="Morono Y."/>
            <person name="Uchiyama I."/>
            <person name="Ito T."/>
            <person name="Fujiyama A."/>
            <person name="Inagaki F."/>
            <person name="Takami H."/>
        </authorList>
    </citation>
    <scope>NUCLEOTIDE SEQUENCE</scope>
    <source>
        <strain evidence="1">Expedition CK06-06</strain>
    </source>
</reference>
<feature type="non-terminal residue" evidence="1">
    <location>
        <position position="1"/>
    </location>
</feature>
<proteinExistence type="predicted"/>
<sequence length="33" mass="3766">FTLIRPGTKLADVAKSLEIILQDIDLRRQQGQE</sequence>
<protein>
    <submittedName>
        <fullName evidence="1">Uncharacterized protein</fullName>
    </submittedName>
</protein>
<name>X1RU17_9ZZZZ</name>
<evidence type="ECO:0000313" key="1">
    <source>
        <dbReference type="EMBL" id="GAI84158.1"/>
    </source>
</evidence>
<organism evidence="1">
    <name type="scientific">marine sediment metagenome</name>
    <dbReference type="NCBI Taxonomy" id="412755"/>
    <lineage>
        <taxon>unclassified sequences</taxon>
        <taxon>metagenomes</taxon>
        <taxon>ecological metagenomes</taxon>
    </lineage>
</organism>
<gene>
    <name evidence="1" type="ORF">S12H4_19482</name>
</gene>
<accession>X1RU17</accession>